<feature type="chain" id="PRO_5004567544" description="Secreted protein" evidence="1">
    <location>
        <begin position="39"/>
        <end position="86"/>
    </location>
</feature>
<evidence type="ECO:0000313" key="2">
    <source>
        <dbReference type="EMBL" id="EQB56225.1"/>
    </source>
</evidence>
<protein>
    <recommendedName>
        <fullName evidence="4">Secreted protein</fullName>
    </recommendedName>
</protein>
<dbReference type="EMBL" id="AMYD01000774">
    <property type="protein sequence ID" value="EQB56225.1"/>
    <property type="molecule type" value="Genomic_DNA"/>
</dbReference>
<reference evidence="3" key="1">
    <citation type="journal article" date="2013" name="Mol. Plant Microbe Interact.">
        <title>Global aspects of pacC regulation of pathogenicity genes in Colletotrichum gloeosporioides as revealed by transcriptome analysis.</title>
        <authorList>
            <person name="Alkan N."/>
            <person name="Meng X."/>
            <person name="Friedlander G."/>
            <person name="Reuveni E."/>
            <person name="Sukno S."/>
            <person name="Sherman A."/>
            <person name="Thon M."/>
            <person name="Fluhr R."/>
            <person name="Prusky D."/>
        </authorList>
    </citation>
    <scope>NUCLEOTIDE SEQUENCE [LARGE SCALE GENOMIC DNA]</scope>
    <source>
        <strain evidence="3">Cg-14</strain>
    </source>
</reference>
<keyword evidence="1" id="KW-0732">Signal</keyword>
<feature type="signal peptide" evidence="1">
    <location>
        <begin position="1"/>
        <end position="38"/>
    </location>
</feature>
<evidence type="ECO:0000256" key="1">
    <source>
        <dbReference type="SAM" id="SignalP"/>
    </source>
</evidence>
<sequence length="86" mass="9246">MAFPWVVRSVAPASGASGARVHWHCFLLLYLCCNAASTQYLEALDDWANRSFSGAIATVPRAQLLPCGFVEALRDATASSIATRES</sequence>
<dbReference type="HOGENOM" id="CLU_2497745_0_0_1"/>
<accession>T0M5V5</accession>
<gene>
    <name evidence="2" type="ORF">CGLO_03779</name>
</gene>
<name>T0M5V5_COLGC</name>
<comment type="caution">
    <text evidence="2">The sequence shown here is derived from an EMBL/GenBank/DDBJ whole genome shotgun (WGS) entry which is preliminary data.</text>
</comment>
<dbReference type="AlphaFoldDB" id="T0M5V5"/>
<dbReference type="Proteomes" id="UP000015530">
    <property type="component" value="Unassembled WGS sequence"/>
</dbReference>
<proteinExistence type="predicted"/>
<evidence type="ECO:0008006" key="4">
    <source>
        <dbReference type="Google" id="ProtNLM"/>
    </source>
</evidence>
<evidence type="ECO:0000313" key="3">
    <source>
        <dbReference type="Proteomes" id="UP000015530"/>
    </source>
</evidence>
<organism evidence="2 3">
    <name type="scientific">Colletotrichum gloeosporioides (strain Cg-14)</name>
    <name type="common">Anthracnose fungus</name>
    <name type="synonym">Glomerella cingulata</name>
    <dbReference type="NCBI Taxonomy" id="1237896"/>
    <lineage>
        <taxon>Eukaryota</taxon>
        <taxon>Fungi</taxon>
        <taxon>Dikarya</taxon>
        <taxon>Ascomycota</taxon>
        <taxon>Pezizomycotina</taxon>
        <taxon>Sordariomycetes</taxon>
        <taxon>Hypocreomycetidae</taxon>
        <taxon>Glomerellales</taxon>
        <taxon>Glomerellaceae</taxon>
        <taxon>Colletotrichum</taxon>
        <taxon>Colletotrichum gloeosporioides species complex</taxon>
    </lineage>
</organism>